<keyword evidence="3" id="KW-1185">Reference proteome</keyword>
<dbReference type="PANTHER" id="PTHR43546">
    <property type="entry name" value="UPF0173 METAL-DEPENDENT HYDROLASE MJ1163-RELATED"/>
    <property type="match status" value="1"/>
</dbReference>
<dbReference type="Proteomes" id="UP000322530">
    <property type="component" value="Unassembled WGS sequence"/>
</dbReference>
<dbReference type="RefSeq" id="WP_149401425.1">
    <property type="nucleotide sequence ID" value="NZ_BIXY01000024.1"/>
</dbReference>
<dbReference type="AlphaFoldDB" id="A0A5A5TBA1"/>
<evidence type="ECO:0000313" key="2">
    <source>
        <dbReference type="EMBL" id="GCF08436.1"/>
    </source>
</evidence>
<keyword evidence="2" id="KW-0378">Hydrolase</keyword>
<dbReference type="SUPFAM" id="SSF56281">
    <property type="entry name" value="Metallo-hydrolase/oxidoreductase"/>
    <property type="match status" value="1"/>
</dbReference>
<dbReference type="OrthoDB" id="9800061at2"/>
<dbReference type="EMBL" id="BIXY01000024">
    <property type="protein sequence ID" value="GCF08436.1"/>
    <property type="molecule type" value="Genomic_DNA"/>
</dbReference>
<dbReference type="Pfam" id="PF12706">
    <property type="entry name" value="Lactamase_B_2"/>
    <property type="match status" value="1"/>
</dbReference>
<feature type="domain" description="Metallo-beta-lactamase" evidence="1">
    <location>
        <begin position="30"/>
        <end position="241"/>
    </location>
</feature>
<dbReference type="SMART" id="SM00849">
    <property type="entry name" value="Lactamase_B"/>
    <property type="match status" value="1"/>
</dbReference>
<name>A0A5A5TBA1_9CHLR</name>
<reference evidence="2 3" key="1">
    <citation type="submission" date="2019-01" db="EMBL/GenBank/DDBJ databases">
        <title>Draft genome sequence of Dictyobacter sp. Uno17.</title>
        <authorList>
            <person name="Wang C.M."/>
            <person name="Zheng Y."/>
            <person name="Sakai Y."/>
            <person name="Abe K."/>
            <person name="Yokota A."/>
            <person name="Yabe S."/>
        </authorList>
    </citation>
    <scope>NUCLEOTIDE SEQUENCE [LARGE SCALE GENOMIC DNA]</scope>
    <source>
        <strain evidence="2 3">Uno17</strain>
    </source>
</reference>
<dbReference type="InterPro" id="IPR001279">
    <property type="entry name" value="Metallo-B-lactamas"/>
</dbReference>
<dbReference type="InterPro" id="IPR050114">
    <property type="entry name" value="UPF0173_UPF0282_UlaG_hydrolase"/>
</dbReference>
<sequence length="281" mass="31344">MELKHPTNTVQEIQTTSALPRGAVALWWLGQAGFVLRADGMTILIDPFLREMENRAVPPPFTAAECPPVDLILYTHEHIDHLDIPTLEVLAKQPTKPRILAPRPILDQLLRAGVDPESLQGVQPDEEIKIGAATIYPVPAWHGLSFPPVEYSFGKEISNGLYRYLGYVVELNGVRIYHAGDTLVFDGLSERLRGFQIDLGLLPINGRSYFREQQSLIGNMDEREAADLAAAANIMAVIPAHYEAFSTNVGRPGFFVDYIVGHHPELTCYIPTHGRRLIYNK</sequence>
<evidence type="ECO:0000313" key="3">
    <source>
        <dbReference type="Proteomes" id="UP000322530"/>
    </source>
</evidence>
<accession>A0A5A5TBA1</accession>
<dbReference type="InterPro" id="IPR036866">
    <property type="entry name" value="RibonucZ/Hydroxyglut_hydro"/>
</dbReference>
<protein>
    <submittedName>
        <fullName evidence="2">MBL fold metallo-hydrolase</fullName>
    </submittedName>
</protein>
<dbReference type="GO" id="GO:0016787">
    <property type="term" value="F:hydrolase activity"/>
    <property type="evidence" value="ECO:0007669"/>
    <property type="project" value="UniProtKB-KW"/>
</dbReference>
<comment type="caution">
    <text evidence="2">The sequence shown here is derived from an EMBL/GenBank/DDBJ whole genome shotgun (WGS) entry which is preliminary data.</text>
</comment>
<dbReference type="Gene3D" id="3.60.15.10">
    <property type="entry name" value="Ribonuclease Z/Hydroxyacylglutathione hydrolase-like"/>
    <property type="match status" value="1"/>
</dbReference>
<organism evidence="2 3">
    <name type="scientific">Dictyobacter arantiisoli</name>
    <dbReference type="NCBI Taxonomy" id="2014874"/>
    <lineage>
        <taxon>Bacteria</taxon>
        <taxon>Bacillati</taxon>
        <taxon>Chloroflexota</taxon>
        <taxon>Ktedonobacteria</taxon>
        <taxon>Ktedonobacterales</taxon>
        <taxon>Dictyobacteraceae</taxon>
        <taxon>Dictyobacter</taxon>
    </lineage>
</organism>
<gene>
    <name evidence="2" type="ORF">KDI_20000</name>
</gene>
<proteinExistence type="predicted"/>
<evidence type="ECO:0000259" key="1">
    <source>
        <dbReference type="SMART" id="SM00849"/>
    </source>
</evidence>